<dbReference type="GO" id="GO:0016757">
    <property type="term" value="F:glycosyltransferase activity"/>
    <property type="evidence" value="ECO:0007669"/>
    <property type="project" value="UniProtKB-KW"/>
</dbReference>
<protein>
    <submittedName>
        <fullName evidence="7">Orotate phosphoribosyltransferase</fullName>
    </submittedName>
</protein>
<feature type="transmembrane region" description="Helical" evidence="5">
    <location>
        <begin position="68"/>
        <end position="101"/>
    </location>
</feature>
<evidence type="ECO:0000256" key="1">
    <source>
        <dbReference type="ARBA" id="ARBA00004141"/>
    </source>
</evidence>
<evidence type="ECO:0000256" key="2">
    <source>
        <dbReference type="ARBA" id="ARBA00022692"/>
    </source>
</evidence>
<dbReference type="EMBL" id="LT965928">
    <property type="protein sequence ID" value="SOU42407.1"/>
    <property type="molecule type" value="Genomic_DNA"/>
</dbReference>
<evidence type="ECO:0000256" key="4">
    <source>
        <dbReference type="ARBA" id="ARBA00023136"/>
    </source>
</evidence>
<dbReference type="RefSeq" id="WP_058547729.1">
    <property type="nucleotide sequence ID" value="NZ_AQGW01000019.1"/>
</dbReference>
<dbReference type="GeneID" id="93665111"/>
<dbReference type="Pfam" id="PF09685">
    <property type="entry name" value="MamF_MmsF"/>
    <property type="match status" value="1"/>
</dbReference>
<proteinExistence type="predicted"/>
<evidence type="ECO:0000313" key="9">
    <source>
        <dbReference type="Proteomes" id="UP000615003"/>
    </source>
</evidence>
<name>A0A2K4XDM4_PSEVC</name>
<reference evidence="7 8" key="2">
    <citation type="submission" date="2017-11" db="EMBL/GenBank/DDBJ databases">
        <authorList>
            <person name="Han C.G."/>
        </authorList>
    </citation>
    <scope>NUCLEOTIDE SEQUENCE [LARGE SCALE GENOMIC DNA]</scope>
    <source>
        <strain evidence="8">ATCC 43555</strain>
        <strain evidence="7">ATCC43555</strain>
    </source>
</reference>
<gene>
    <name evidence="7" type="ORF">PCAR9_A31618</name>
    <name evidence="6" type="ORF">PCARR_a3596</name>
</gene>
<organism evidence="7 8">
    <name type="scientific">Pseudoalteromonas carrageenovora IAM 12662</name>
    <dbReference type="NCBI Taxonomy" id="1314868"/>
    <lineage>
        <taxon>Bacteria</taxon>
        <taxon>Pseudomonadati</taxon>
        <taxon>Pseudomonadota</taxon>
        <taxon>Gammaproteobacteria</taxon>
        <taxon>Alteromonadales</taxon>
        <taxon>Pseudoalteromonadaceae</taxon>
        <taxon>Pseudoalteromonas</taxon>
    </lineage>
</organism>
<evidence type="ECO:0000256" key="3">
    <source>
        <dbReference type="ARBA" id="ARBA00022989"/>
    </source>
</evidence>
<reference evidence="6 9" key="1">
    <citation type="submission" date="2015-06" db="EMBL/GenBank/DDBJ databases">
        <title>Genome sequence of Pseudoalteromonas carrageenovora.</title>
        <authorList>
            <person name="Xie B.-B."/>
            <person name="Rong J.-C."/>
            <person name="Qin Q.-L."/>
            <person name="Zhang Y.-Z."/>
        </authorList>
    </citation>
    <scope>NUCLEOTIDE SEQUENCE [LARGE SCALE GENOMIC DNA]</scope>
    <source>
        <strain evidence="6 9">IAM 12662</strain>
    </source>
</reference>
<comment type="subcellular location">
    <subcellularLocation>
        <location evidence="1">Membrane</location>
        <topology evidence="1">Multi-pass membrane protein</topology>
    </subcellularLocation>
</comment>
<evidence type="ECO:0000256" key="5">
    <source>
        <dbReference type="SAM" id="Phobius"/>
    </source>
</evidence>
<keyword evidence="7" id="KW-0328">Glycosyltransferase</keyword>
<accession>A0A2K4XDM4</accession>
<sequence length="121" mass="13584">MQENQQVEPVNKDDRTWAMLCHLSAVAGFVIPFGSILGPLVIWLIKKDEMPIVDLHGKKSLNFQITMAIAYFVCFLLVFAVIGLVLLPLVAIFSFIMVVLASIKANEGREFNYPFSLNLIK</sequence>
<dbReference type="OrthoDB" id="9808930at2"/>
<feature type="transmembrane region" description="Helical" evidence="5">
    <location>
        <begin position="20"/>
        <end position="45"/>
    </location>
</feature>
<dbReference type="AlphaFoldDB" id="A0A2K4XDM4"/>
<keyword evidence="2 5" id="KW-0812">Transmembrane</keyword>
<evidence type="ECO:0000313" key="8">
    <source>
        <dbReference type="Proteomes" id="UP000238288"/>
    </source>
</evidence>
<keyword evidence="7" id="KW-0808">Transferase</keyword>
<dbReference type="InterPro" id="IPR019109">
    <property type="entry name" value="MamF_MmsF"/>
</dbReference>
<keyword evidence="3 5" id="KW-1133">Transmembrane helix</keyword>
<dbReference type="Proteomes" id="UP000238288">
    <property type="component" value="Chromosome PCAR9a"/>
</dbReference>
<evidence type="ECO:0000313" key="7">
    <source>
        <dbReference type="EMBL" id="SOU42407.1"/>
    </source>
</evidence>
<dbReference type="Proteomes" id="UP000615003">
    <property type="component" value="Unassembled WGS sequence"/>
</dbReference>
<dbReference type="EMBL" id="AQGW01000019">
    <property type="protein sequence ID" value="MBE0382765.1"/>
    <property type="molecule type" value="Genomic_DNA"/>
</dbReference>
<keyword evidence="9" id="KW-1185">Reference proteome</keyword>
<evidence type="ECO:0000313" key="6">
    <source>
        <dbReference type="EMBL" id="MBE0382765.1"/>
    </source>
</evidence>
<keyword evidence="4 5" id="KW-0472">Membrane</keyword>